<evidence type="ECO:0000259" key="1">
    <source>
        <dbReference type="Pfam" id="PF19501"/>
    </source>
</evidence>
<dbReference type="Proteomes" id="UP001139344">
    <property type="component" value="Unassembled WGS sequence"/>
</dbReference>
<dbReference type="Pfam" id="PF21345">
    <property type="entry name" value="PcRGLX_2nd"/>
    <property type="match status" value="1"/>
</dbReference>
<dbReference type="PANTHER" id="PTHR40081:SF1">
    <property type="entry name" value="TAT PATHWAY SIGNAL SEQUENCE DOMAIN PROTEIN"/>
    <property type="match status" value="1"/>
</dbReference>
<gene>
    <name evidence="4" type="ORF">LU635_00060</name>
</gene>
<protein>
    <recommendedName>
        <fullName evidence="6">Tat pathway signal sequence domain protein</fullName>
    </recommendedName>
</protein>
<evidence type="ECO:0000259" key="3">
    <source>
        <dbReference type="Pfam" id="PF21346"/>
    </source>
</evidence>
<dbReference type="InterPro" id="IPR048331">
    <property type="entry name" value="PcRGLX/YetA_3rd"/>
</dbReference>
<name>A0A9X1UTG4_9FLAO</name>
<sequence length="901" mass="102345">MKNDISIPLLLKFVLGILVFGAFQNTYSQEAPVVKLDWLGEDTSAMATGVSWGVPFNKGIVKTGDSFSLKDPKGSELPIQSWDLAYWPDGSLKWVGFASVVQAGDDDLRLELASKHHGTAKKTLQVQENPTNFIIDTGVSEFMIQKKGDRMIESIFVKNKKISSGGRLICIKQEGPDVEIGTPPVLKKYIGEISKVSVEQSGPVRAVLKIEGNHEGENGESWLPFVVRLYFYSGLESVKMVHTIIYDGDQYNDFIRGLGVSFELPLDEEIHNRHVRFSGDNKGFWDEPAQPVNGRVKLYQDSTNLYEKQLKGKRLPNRDEFSERKQILLDHWASWNDFKLVQNNAEGFVIKKRTNDQSSWIDAGAGERSRGLVFAGDVSGGLAVTIRNFWQSYPSALEVRNLKTDKAEIRAWLWSPEGPAMDLRPYDTLAWGHSLEASYEDVQPGHSTPEGIARTSELLLFATPEVPSLEKLNAIAKMGNNPPLLTASPQYIHSIPVFGAWSLPDHSSKGKIWLENQLKKAFDFYQAQVEQRNWYGFWDYGDVMHGYDEDRHEWKYDMGGYAWDNTELMPNMWLWYQYLRTGKQDVFRMAEAMTRHTGEVDVYHAGPFKGLGSRHNVLHWGGGAKEVRIAQAALGRFYYYLTTDERTGDLMRESVEASNNAIGELDPLRLILDKSEYPTHARVGPDWLALVGNWMTEWERTGDNKYRDKILTGVESFSKMPYGFFSGKEGAFGYDPESAKLYQLEPDHIGESHLSVLMGGPEIAYELTPLLENKKWSELWLQFSKLYGAPVVEVKKEFNREVKLGDVAPWYSRLAAYYYSKTGNEKYARRAWETFLADNPWGDYTTFNSTIYDEPESLEPVDEVKGVSTNNTAQWSLNAIQLLELVGDQFPEDHPRFKDSE</sequence>
<dbReference type="PANTHER" id="PTHR40081">
    <property type="entry name" value="CONCANAVALIN A-LIKE LECTIN/GLUCANASE"/>
    <property type="match status" value="1"/>
</dbReference>
<dbReference type="Pfam" id="PF21346">
    <property type="entry name" value="PcRGLX_3rd"/>
    <property type="match status" value="1"/>
</dbReference>
<evidence type="ECO:0008006" key="6">
    <source>
        <dbReference type="Google" id="ProtNLM"/>
    </source>
</evidence>
<dbReference type="InterPro" id="IPR045793">
    <property type="entry name" value="PcRGLX/YetA-like"/>
</dbReference>
<dbReference type="AlphaFoldDB" id="A0A9X1UTG4"/>
<evidence type="ECO:0000313" key="4">
    <source>
        <dbReference type="EMBL" id="MCG9970012.1"/>
    </source>
</evidence>
<organism evidence="4 5">
    <name type="scientific">Christiangramia crocea</name>
    <dbReference type="NCBI Taxonomy" id="2904124"/>
    <lineage>
        <taxon>Bacteria</taxon>
        <taxon>Pseudomonadati</taxon>
        <taxon>Bacteroidota</taxon>
        <taxon>Flavobacteriia</taxon>
        <taxon>Flavobacteriales</taxon>
        <taxon>Flavobacteriaceae</taxon>
        <taxon>Christiangramia</taxon>
    </lineage>
</organism>
<dbReference type="InterPro" id="IPR048330">
    <property type="entry name" value="PcRGLX/YetA_2nd"/>
</dbReference>
<evidence type="ECO:0000259" key="2">
    <source>
        <dbReference type="Pfam" id="PF21345"/>
    </source>
</evidence>
<feature type="domain" description="PcRGLX/YetA-like N-terminal RIFT barrel" evidence="1">
    <location>
        <begin position="34"/>
        <end position="104"/>
    </location>
</feature>
<dbReference type="EMBL" id="JAJSON010000001">
    <property type="protein sequence ID" value="MCG9970012.1"/>
    <property type="molecule type" value="Genomic_DNA"/>
</dbReference>
<dbReference type="Pfam" id="PF19501">
    <property type="entry name" value="PcRGLX_1st"/>
    <property type="match status" value="1"/>
</dbReference>
<dbReference type="InterPro" id="IPR048329">
    <property type="entry name" value="PcRGLX_1st"/>
</dbReference>
<feature type="domain" description="PcRGLX/YetA-like C-terminal alpha/alpha toroid" evidence="3">
    <location>
        <begin position="482"/>
        <end position="890"/>
    </location>
</feature>
<feature type="domain" description="PcRGLX/YetA-like central beta-sandwich" evidence="2">
    <location>
        <begin position="125"/>
        <end position="476"/>
    </location>
</feature>
<keyword evidence="5" id="KW-1185">Reference proteome</keyword>
<accession>A0A9X1UTG4</accession>
<evidence type="ECO:0000313" key="5">
    <source>
        <dbReference type="Proteomes" id="UP001139344"/>
    </source>
</evidence>
<proteinExistence type="predicted"/>
<dbReference type="RefSeq" id="WP_240095145.1">
    <property type="nucleotide sequence ID" value="NZ_JAJSON010000001.1"/>
</dbReference>
<reference evidence="4" key="1">
    <citation type="submission" date="2021-12" db="EMBL/GenBank/DDBJ databases">
        <title>Description of Gramella crocea sp. nov., a new bacterium isolated from activated sludge.</title>
        <authorList>
            <person name="Zhang X."/>
        </authorList>
    </citation>
    <scope>NUCLEOTIDE SEQUENCE</scope>
    <source>
        <strain evidence="4">YB25</strain>
    </source>
</reference>
<comment type="caution">
    <text evidence="4">The sequence shown here is derived from an EMBL/GenBank/DDBJ whole genome shotgun (WGS) entry which is preliminary data.</text>
</comment>